<feature type="non-terminal residue" evidence="2">
    <location>
        <position position="1"/>
    </location>
</feature>
<reference evidence="2 3" key="1">
    <citation type="journal article" date="2013" name="Proc. Natl. Acad. Sci. U.S.A.">
        <title>The king cobra genome reveals dynamic gene evolution and adaptation in the snake venom system.</title>
        <authorList>
            <person name="Vonk F.J."/>
            <person name="Casewell N.R."/>
            <person name="Henkel C.V."/>
            <person name="Heimberg A.M."/>
            <person name="Jansen H.J."/>
            <person name="McCleary R.J."/>
            <person name="Kerkkamp H.M."/>
            <person name="Vos R.A."/>
            <person name="Guerreiro I."/>
            <person name="Calvete J.J."/>
            <person name="Wuster W."/>
            <person name="Woods A.E."/>
            <person name="Logan J.M."/>
            <person name="Harrison R.A."/>
            <person name="Castoe T.A."/>
            <person name="de Koning A.P."/>
            <person name="Pollock D.D."/>
            <person name="Yandell M."/>
            <person name="Calderon D."/>
            <person name="Renjifo C."/>
            <person name="Currier R.B."/>
            <person name="Salgado D."/>
            <person name="Pla D."/>
            <person name="Sanz L."/>
            <person name="Hyder A.S."/>
            <person name="Ribeiro J.M."/>
            <person name="Arntzen J.W."/>
            <person name="van den Thillart G.E."/>
            <person name="Boetzer M."/>
            <person name="Pirovano W."/>
            <person name="Dirks R.P."/>
            <person name="Spaink H.P."/>
            <person name="Duboule D."/>
            <person name="McGlinn E."/>
            <person name="Kini R.M."/>
            <person name="Richardson M.K."/>
        </authorList>
    </citation>
    <scope>NUCLEOTIDE SEQUENCE</scope>
    <source>
        <tissue evidence="2">Blood</tissue>
    </source>
</reference>
<keyword evidence="3" id="KW-1185">Reference proteome</keyword>
<evidence type="ECO:0000259" key="1">
    <source>
        <dbReference type="Pfam" id="PF03732"/>
    </source>
</evidence>
<organism evidence="2 3">
    <name type="scientific">Ophiophagus hannah</name>
    <name type="common">King cobra</name>
    <name type="synonym">Naja hannah</name>
    <dbReference type="NCBI Taxonomy" id="8665"/>
    <lineage>
        <taxon>Eukaryota</taxon>
        <taxon>Metazoa</taxon>
        <taxon>Chordata</taxon>
        <taxon>Craniata</taxon>
        <taxon>Vertebrata</taxon>
        <taxon>Euteleostomi</taxon>
        <taxon>Lepidosauria</taxon>
        <taxon>Squamata</taxon>
        <taxon>Bifurcata</taxon>
        <taxon>Unidentata</taxon>
        <taxon>Episquamata</taxon>
        <taxon>Toxicofera</taxon>
        <taxon>Serpentes</taxon>
        <taxon>Colubroidea</taxon>
        <taxon>Elapidae</taxon>
        <taxon>Elapinae</taxon>
        <taxon>Ophiophagus</taxon>
    </lineage>
</organism>
<comment type="caution">
    <text evidence="2">The sequence shown here is derived from an EMBL/GenBank/DDBJ whole genome shotgun (WGS) entry which is preliminary data.</text>
</comment>
<evidence type="ECO:0000313" key="3">
    <source>
        <dbReference type="Proteomes" id="UP000018936"/>
    </source>
</evidence>
<evidence type="ECO:0000313" key="2">
    <source>
        <dbReference type="EMBL" id="ETE58728.1"/>
    </source>
</evidence>
<feature type="domain" description="Retrotransposon gag" evidence="1">
    <location>
        <begin position="8"/>
        <end position="91"/>
    </location>
</feature>
<dbReference type="InterPro" id="IPR005162">
    <property type="entry name" value="Retrotrans_gag_dom"/>
</dbReference>
<dbReference type="EMBL" id="AZIM01006360">
    <property type="protein sequence ID" value="ETE58728.1"/>
    <property type="molecule type" value="Genomic_DNA"/>
</dbReference>
<accession>V8NAP7</accession>
<feature type="non-terminal residue" evidence="2">
    <location>
        <position position="243"/>
    </location>
</feature>
<dbReference type="Pfam" id="PF03732">
    <property type="entry name" value="Retrotrans_gag"/>
    <property type="match status" value="1"/>
</dbReference>
<dbReference type="AlphaFoldDB" id="V8NAP7"/>
<sequence length="243" mass="27839">LVQFLGDNLEEEASEWFTQLNDEGAPELNNVDDFLRELQSHFEDSSRVQEAEAEIKSIRQKGRPAKELVLEFRCLATNLRHWSQRILVHYFQERIPEILIQYHDLVQVFSEEECNVLPPPIATLTERRTEKVKKKFLGGQLKVALNFERRKPEEERALVLPDTLLLSVLKDNQIDETTQPRDPEVRIAVLSLLLQHEHQSSTDLPKVTKMETSNGGPVMKLVVSMRPRSTGDAPVQGVKIKAA</sequence>
<name>V8NAP7_OPHHA</name>
<dbReference type="Proteomes" id="UP000018936">
    <property type="component" value="Unassembled WGS sequence"/>
</dbReference>
<proteinExistence type="predicted"/>
<protein>
    <submittedName>
        <fullName evidence="2">Retrotransposon-like protein 1</fullName>
    </submittedName>
</protein>
<gene>
    <name evidence="2" type="primary">Rtl1</name>
    <name evidence="2" type="ORF">L345_15550</name>
</gene>